<dbReference type="OrthoDB" id="9781588at2"/>
<dbReference type="PANTHER" id="PTHR43350:SF19">
    <property type="entry name" value="D-GULOSIDE 3-DEHYDROGENASE"/>
    <property type="match status" value="1"/>
</dbReference>
<dbReference type="SMART" id="SM00829">
    <property type="entry name" value="PKS_ER"/>
    <property type="match status" value="1"/>
</dbReference>
<evidence type="ECO:0000256" key="3">
    <source>
        <dbReference type="ARBA" id="ARBA00022723"/>
    </source>
</evidence>
<proteinExistence type="inferred from homology"/>
<dbReference type="InterPro" id="IPR011032">
    <property type="entry name" value="GroES-like_sf"/>
</dbReference>
<name>A0A1W2FSS8_KIBAR</name>
<organism evidence="7 8">
    <name type="scientific">Kibdelosporangium aridum</name>
    <dbReference type="NCBI Taxonomy" id="2030"/>
    <lineage>
        <taxon>Bacteria</taxon>
        <taxon>Bacillati</taxon>
        <taxon>Actinomycetota</taxon>
        <taxon>Actinomycetes</taxon>
        <taxon>Pseudonocardiales</taxon>
        <taxon>Pseudonocardiaceae</taxon>
        <taxon>Kibdelosporangium</taxon>
    </lineage>
</organism>
<dbReference type="InterPro" id="IPR013149">
    <property type="entry name" value="ADH-like_C"/>
</dbReference>
<feature type="domain" description="Enoyl reductase (ER)" evidence="6">
    <location>
        <begin position="9"/>
        <end position="334"/>
    </location>
</feature>
<evidence type="ECO:0000313" key="7">
    <source>
        <dbReference type="EMBL" id="SMD24960.1"/>
    </source>
</evidence>
<evidence type="ECO:0000259" key="6">
    <source>
        <dbReference type="SMART" id="SM00829"/>
    </source>
</evidence>
<dbReference type="Pfam" id="PF00107">
    <property type="entry name" value="ADH_zinc_N"/>
    <property type="match status" value="1"/>
</dbReference>
<reference evidence="7 8" key="1">
    <citation type="submission" date="2017-04" db="EMBL/GenBank/DDBJ databases">
        <authorList>
            <person name="Afonso C.L."/>
            <person name="Miller P.J."/>
            <person name="Scott M.A."/>
            <person name="Spackman E."/>
            <person name="Goraichik I."/>
            <person name="Dimitrov K.M."/>
            <person name="Suarez D.L."/>
            <person name="Swayne D.E."/>
        </authorList>
    </citation>
    <scope>NUCLEOTIDE SEQUENCE [LARGE SCALE GENOMIC DNA]</scope>
    <source>
        <strain evidence="7 8">DSM 43828</strain>
    </source>
</reference>
<sequence>MPRVVQFTGPRRVELVDVPALALNRGEVRVQTQYSGISAGTELTAYRGTNPYLTRTWDPQRRLFTTNGDGVHPNYPITGWGYSEVGEIVEVAPGAPEDLRVGDTVWGIWGHCSEAVLPADKVRTVPDGVDPLAASFARVGAVALNALLAAGLHLGELVAVFGQGVIGLLVTQMAIRSGVDVVAVDTLAPRRERAMEFGASLAVDPIADSAAERVREFNGGRGVDVAIEISGSYLALHEAIRTVTPGGRVVAAGFYQDEGRGLRLGEEFHHNRAELVSSQIGGVPATLSGRWDQNRLNETFLRLCARGVLNPAALVTHLLPPSRAAEAYQVLDASPADALQIVFDFGAELQGPDNRGEE</sequence>
<comment type="similarity">
    <text evidence="2">Belongs to the zinc-containing alcohol dehydrogenase family.</text>
</comment>
<evidence type="ECO:0000313" key="8">
    <source>
        <dbReference type="Proteomes" id="UP000192674"/>
    </source>
</evidence>
<gene>
    <name evidence="7" type="ORF">SAMN05661093_08828</name>
</gene>
<dbReference type="GO" id="GO:0046872">
    <property type="term" value="F:metal ion binding"/>
    <property type="evidence" value="ECO:0007669"/>
    <property type="project" value="UniProtKB-KW"/>
</dbReference>
<dbReference type="EMBL" id="FWXV01000011">
    <property type="protein sequence ID" value="SMD24960.1"/>
    <property type="molecule type" value="Genomic_DNA"/>
</dbReference>
<dbReference type="Gene3D" id="3.40.50.720">
    <property type="entry name" value="NAD(P)-binding Rossmann-like Domain"/>
    <property type="match status" value="1"/>
</dbReference>
<protein>
    <submittedName>
        <fullName evidence="7">2-desacetyl-2-hydroxyethyl bacteriochlorophyllide A dehydrogenase</fullName>
    </submittedName>
</protein>
<evidence type="ECO:0000256" key="2">
    <source>
        <dbReference type="ARBA" id="ARBA00008072"/>
    </source>
</evidence>
<dbReference type="SUPFAM" id="SSF51735">
    <property type="entry name" value="NAD(P)-binding Rossmann-fold domains"/>
    <property type="match status" value="1"/>
</dbReference>
<evidence type="ECO:0000256" key="4">
    <source>
        <dbReference type="ARBA" id="ARBA00022833"/>
    </source>
</evidence>
<dbReference type="InterPro" id="IPR020843">
    <property type="entry name" value="ER"/>
</dbReference>
<evidence type="ECO:0000256" key="1">
    <source>
        <dbReference type="ARBA" id="ARBA00001947"/>
    </source>
</evidence>
<keyword evidence="3" id="KW-0479">Metal-binding</keyword>
<dbReference type="SUPFAM" id="SSF50129">
    <property type="entry name" value="GroES-like"/>
    <property type="match status" value="1"/>
</dbReference>
<keyword evidence="5" id="KW-0560">Oxidoreductase</keyword>
<accession>A0A1W2FSS8</accession>
<keyword evidence="4" id="KW-0862">Zinc</keyword>
<dbReference type="AlphaFoldDB" id="A0A1W2FSS8"/>
<keyword evidence="8" id="KW-1185">Reference proteome</keyword>
<dbReference type="CDD" id="cd08255">
    <property type="entry name" value="2-desacetyl-2-hydroxyethyl_bacteriochlorophyllide_like"/>
    <property type="match status" value="1"/>
</dbReference>
<comment type="cofactor">
    <cofactor evidence="1">
        <name>Zn(2+)</name>
        <dbReference type="ChEBI" id="CHEBI:29105"/>
    </cofactor>
</comment>
<evidence type="ECO:0000256" key="5">
    <source>
        <dbReference type="ARBA" id="ARBA00023002"/>
    </source>
</evidence>
<dbReference type="RefSeq" id="WP_084433209.1">
    <property type="nucleotide sequence ID" value="NZ_FWXV01000011.1"/>
</dbReference>
<dbReference type="InterPro" id="IPR036291">
    <property type="entry name" value="NAD(P)-bd_dom_sf"/>
</dbReference>
<dbReference type="PANTHER" id="PTHR43350">
    <property type="entry name" value="NAD-DEPENDENT ALCOHOL DEHYDROGENASE"/>
    <property type="match status" value="1"/>
</dbReference>
<dbReference type="GO" id="GO:0016491">
    <property type="term" value="F:oxidoreductase activity"/>
    <property type="evidence" value="ECO:0007669"/>
    <property type="project" value="UniProtKB-KW"/>
</dbReference>
<dbReference type="Gene3D" id="3.90.180.10">
    <property type="entry name" value="Medium-chain alcohol dehydrogenases, catalytic domain"/>
    <property type="match status" value="2"/>
</dbReference>
<dbReference type="Proteomes" id="UP000192674">
    <property type="component" value="Unassembled WGS sequence"/>
</dbReference>